<evidence type="ECO:0000313" key="4">
    <source>
        <dbReference type="Proteomes" id="UP000597138"/>
    </source>
</evidence>
<dbReference type="GO" id="GO:0033218">
    <property type="term" value="F:amide binding"/>
    <property type="evidence" value="ECO:0007669"/>
    <property type="project" value="InterPro"/>
</dbReference>
<evidence type="ECO:0000313" key="3">
    <source>
        <dbReference type="Proteomes" id="UP000027439"/>
    </source>
</evidence>
<reference evidence="1" key="1">
    <citation type="journal article" date="2014" name="Int. J. Syst. Evol. Microbiol.">
        <title>Complete genome of a new Firmicutes species belonging to the dominant human colonic microbiota ('Ruminococcus bicirculans') reveals two chromosomes and a selective capacity to utilize plant glucans.</title>
        <authorList>
            <consortium name="NISC Comparative Sequencing Program"/>
            <person name="Wegmann U."/>
            <person name="Louis P."/>
            <person name="Goesmann A."/>
            <person name="Henrissat B."/>
            <person name="Duncan S.H."/>
            <person name="Flint H.J."/>
        </authorList>
    </citation>
    <scope>NUCLEOTIDE SEQUENCE</scope>
    <source>
        <strain evidence="1">CGMCC 1.11013</strain>
    </source>
</reference>
<dbReference type="CDD" id="cd06357">
    <property type="entry name" value="PBP1_AmiC"/>
    <property type="match status" value="1"/>
</dbReference>
<dbReference type="PRINTS" id="PR00337">
    <property type="entry name" value="LEUILEVALBP"/>
</dbReference>
<dbReference type="SUPFAM" id="SSF53822">
    <property type="entry name" value="Periplasmic binding protein-like I"/>
    <property type="match status" value="1"/>
</dbReference>
<sequence length="384" mass="42638">MALSDPIRVGLLCSTSGSTALLEQSQWRGAQLAIAEINARGGIGGRELVAIHYDPASDPAAFRELAERLIVKDGVNTIFGGYTSTSRKAMLPVVEKHNRLLVYGQMYEGFEYSDNIIYSGASPNQNGVQLADFMTETFGARVYFVGSSYVYPYECNRTMQELLLQHPEGAILGERYLALDATREQFEQVVADIRRKSPDWIFSTVIGATVPYLYDAFAHADLDPSGMPIGSLNTSETEIHAMQRGIAAGHYTAAPYFQSLDTPENHRAVAHHQSRFGSDTPTDMNWEAAYYQVHMFAEAFARAGSDEIRTIMPQLLGSEFAAPQGRVRIDPVNHHMALYPRIGRANADGQFTILRESKFAVGPDPYMTRQTLGDWVTKLSTRDY</sequence>
<dbReference type="PANTHER" id="PTHR47628">
    <property type="match status" value="1"/>
</dbReference>
<comment type="caution">
    <text evidence="2">The sequence shown here is derived from an EMBL/GenBank/DDBJ whole genome shotgun (WGS) entry which is preliminary data.</text>
</comment>
<evidence type="ECO:0000313" key="2">
    <source>
        <dbReference type="EMBL" id="KDR34880.1"/>
    </source>
</evidence>
<reference evidence="2 3" key="2">
    <citation type="submission" date="2014-03" db="EMBL/GenBank/DDBJ databases">
        <title>Draft Genome Sequences of Four Burkholderia Strains.</title>
        <authorList>
            <person name="Liu X.Y."/>
            <person name="Li C.X."/>
            <person name="Xu J.H."/>
        </authorList>
    </citation>
    <scope>NUCLEOTIDE SEQUENCE [LARGE SCALE GENOMIC DNA]</scope>
    <source>
        <strain evidence="2 3">R27</strain>
    </source>
</reference>
<dbReference type="Pfam" id="PF13433">
    <property type="entry name" value="Peripla_BP_5"/>
    <property type="match status" value="1"/>
</dbReference>
<dbReference type="EMBL" id="BMEG01000002">
    <property type="protein sequence ID" value="GGD64361.1"/>
    <property type="molecule type" value="Genomic_DNA"/>
</dbReference>
<dbReference type="Gene3D" id="3.40.50.2300">
    <property type="match status" value="2"/>
</dbReference>
<keyword evidence="4" id="KW-1185">Reference proteome</keyword>
<dbReference type="GO" id="GO:0006865">
    <property type="term" value="P:amino acid transport"/>
    <property type="evidence" value="ECO:0007669"/>
    <property type="project" value="InterPro"/>
</dbReference>
<dbReference type="eggNOG" id="COG0683">
    <property type="taxonomic scope" value="Bacteria"/>
</dbReference>
<dbReference type="Proteomes" id="UP000027439">
    <property type="component" value="Unassembled WGS sequence"/>
</dbReference>
<protein>
    <submittedName>
        <fullName evidence="2">Amino acid ABC transporter substrate-binding protein</fullName>
    </submittedName>
</protein>
<gene>
    <name evidence="2" type="ORF">BG57_02710</name>
    <name evidence="1" type="ORF">GCM10010985_18070</name>
</gene>
<name>A0A069P2H0_9BURK</name>
<dbReference type="InterPro" id="IPR000709">
    <property type="entry name" value="Leu_Ile_Val-bd"/>
</dbReference>
<dbReference type="STRING" id="1071679.BG57_02710"/>
<reference evidence="4" key="3">
    <citation type="journal article" date="2019" name="Int. J. Syst. Evol. Microbiol.">
        <title>The Global Catalogue of Microorganisms (GCM) 10K type strain sequencing project: providing services to taxonomists for standard genome sequencing and annotation.</title>
        <authorList>
            <consortium name="The Broad Institute Genomics Platform"/>
            <consortium name="The Broad Institute Genome Sequencing Center for Infectious Disease"/>
            <person name="Wu L."/>
            <person name="Ma J."/>
        </authorList>
    </citation>
    <scope>NUCLEOTIDE SEQUENCE [LARGE SCALE GENOMIC DNA]</scope>
    <source>
        <strain evidence="4">CGMCC 1.11013</strain>
    </source>
</reference>
<accession>A0A069P2H0</accession>
<dbReference type="InterPro" id="IPR028082">
    <property type="entry name" value="Peripla_BP_I"/>
</dbReference>
<dbReference type="OrthoDB" id="5288800at2"/>
<dbReference type="InterPro" id="IPR039570">
    <property type="entry name" value="AmiC_PBP1"/>
</dbReference>
<dbReference type="Proteomes" id="UP000597138">
    <property type="component" value="Unassembled WGS sequence"/>
</dbReference>
<reference evidence="1" key="4">
    <citation type="submission" date="2024-05" db="EMBL/GenBank/DDBJ databases">
        <authorList>
            <person name="Sun Q."/>
            <person name="Zhou Y."/>
        </authorList>
    </citation>
    <scope>NUCLEOTIDE SEQUENCE</scope>
    <source>
        <strain evidence="1">CGMCC 1.11013</strain>
    </source>
</reference>
<proteinExistence type="predicted"/>
<dbReference type="PANTHER" id="PTHR47628:SF1">
    <property type="entry name" value="ALIPHATIC AMIDASE EXPRESSION-REGULATING PROTEIN"/>
    <property type="match status" value="1"/>
</dbReference>
<evidence type="ECO:0000313" key="1">
    <source>
        <dbReference type="EMBL" id="GGD64361.1"/>
    </source>
</evidence>
<organism evidence="2 3">
    <name type="scientific">Caballeronia grimmiae</name>
    <dbReference type="NCBI Taxonomy" id="1071679"/>
    <lineage>
        <taxon>Bacteria</taxon>
        <taxon>Pseudomonadati</taxon>
        <taxon>Pseudomonadota</taxon>
        <taxon>Betaproteobacteria</taxon>
        <taxon>Burkholderiales</taxon>
        <taxon>Burkholderiaceae</taxon>
        <taxon>Caballeronia</taxon>
    </lineage>
</organism>
<dbReference type="AlphaFoldDB" id="A0A069P2H0"/>
<dbReference type="EMBL" id="JFHE01000010">
    <property type="protein sequence ID" value="KDR34880.1"/>
    <property type="molecule type" value="Genomic_DNA"/>
</dbReference>
<dbReference type="RefSeq" id="WP_035963712.1">
    <property type="nucleotide sequence ID" value="NZ_BMEG01000002.1"/>
</dbReference>